<dbReference type="InterPro" id="IPR007793">
    <property type="entry name" value="DivIVA_fam"/>
</dbReference>
<evidence type="ECO:0000313" key="12">
    <source>
        <dbReference type="Proteomes" id="UP001206639"/>
    </source>
</evidence>
<dbReference type="RefSeq" id="WP_260995067.1">
    <property type="nucleotide sequence ID" value="NZ_JAODWD010000005.1"/>
</dbReference>
<evidence type="ECO:0000256" key="4">
    <source>
        <dbReference type="ARBA" id="ARBA00022490"/>
    </source>
</evidence>
<dbReference type="Proteomes" id="UP001206639">
    <property type="component" value="Unassembled WGS sequence"/>
</dbReference>
<organism evidence="11 12">
    <name type="scientific">Mycobacterium deserti</name>
    <dbReference type="NCBI Taxonomy" id="2978347"/>
    <lineage>
        <taxon>Bacteria</taxon>
        <taxon>Bacillati</taxon>
        <taxon>Actinomycetota</taxon>
        <taxon>Actinomycetes</taxon>
        <taxon>Mycobacteriales</taxon>
        <taxon>Mycobacteriaceae</taxon>
        <taxon>Mycobacterium</taxon>
    </lineage>
</organism>
<evidence type="ECO:0000256" key="8">
    <source>
        <dbReference type="ARBA" id="ARBA00023306"/>
    </source>
</evidence>
<accession>A0ABT2MGB8</accession>
<gene>
    <name evidence="11" type="ORF">N4S67_21665</name>
</gene>
<name>A0ABT2MGB8_9MYCO</name>
<evidence type="ECO:0000256" key="2">
    <source>
        <dbReference type="ARBA" id="ARBA00009008"/>
    </source>
</evidence>
<keyword evidence="4" id="KW-0963">Cytoplasm</keyword>
<evidence type="ECO:0000256" key="9">
    <source>
        <dbReference type="ARBA" id="ARBA00031737"/>
    </source>
</evidence>
<protein>
    <recommendedName>
        <fullName evidence="3">Cell wall synthesis protein Wag31</fullName>
    </recommendedName>
    <alternativeName>
        <fullName evidence="9">Antigen 84</fullName>
    </alternativeName>
</protein>
<evidence type="ECO:0000256" key="3">
    <source>
        <dbReference type="ARBA" id="ARBA00018787"/>
    </source>
</evidence>
<keyword evidence="10" id="KW-1133">Transmembrane helix</keyword>
<comment type="caution">
    <text evidence="11">The sequence shown here is derived from an EMBL/GenBank/DDBJ whole genome shotgun (WGS) entry which is preliminary data.</text>
</comment>
<dbReference type="Gene3D" id="6.10.250.660">
    <property type="match status" value="2"/>
</dbReference>
<feature type="transmembrane region" description="Helical" evidence="10">
    <location>
        <begin position="60"/>
        <end position="79"/>
    </location>
</feature>
<comment type="subcellular location">
    <subcellularLocation>
        <location evidence="1">Cytoplasm</location>
    </subcellularLocation>
</comment>
<dbReference type="EMBL" id="JAODWD010000005">
    <property type="protein sequence ID" value="MCT7661016.1"/>
    <property type="molecule type" value="Genomic_DNA"/>
</dbReference>
<evidence type="ECO:0000256" key="5">
    <source>
        <dbReference type="ARBA" id="ARBA00022618"/>
    </source>
</evidence>
<sequence>MSDHSTFLLWASFAVIAAVSLIPMNFISDRRTGRRIYWWGWLMGTAGIAVAMSGREGWRAAIVGAGGLFVIGVITAFRYTPYLKVGGQIFASSRWDRQPDPGDQPEVPFRPLTADDVRSASFSRPFGQQGYNPGEVDAFVEMIAGRLERANALTADDIGGVKFGRPRAFVRGYDPHEVDEFLAAAAETLARLDSFGEA</sequence>
<evidence type="ECO:0000256" key="1">
    <source>
        <dbReference type="ARBA" id="ARBA00004496"/>
    </source>
</evidence>
<keyword evidence="6" id="KW-0133">Cell shape</keyword>
<dbReference type="PANTHER" id="PTHR35794:SF2">
    <property type="entry name" value="CELL DIVISION PROTEIN DIVIVA"/>
    <property type="match status" value="1"/>
</dbReference>
<feature type="transmembrane region" description="Helical" evidence="10">
    <location>
        <begin position="36"/>
        <end position="54"/>
    </location>
</feature>
<keyword evidence="5" id="KW-0132">Cell division</keyword>
<evidence type="ECO:0000313" key="11">
    <source>
        <dbReference type="EMBL" id="MCT7661016.1"/>
    </source>
</evidence>
<keyword evidence="7" id="KW-0175">Coiled coil</keyword>
<feature type="transmembrane region" description="Helical" evidence="10">
    <location>
        <begin position="6"/>
        <end position="24"/>
    </location>
</feature>
<evidence type="ECO:0000256" key="6">
    <source>
        <dbReference type="ARBA" id="ARBA00022960"/>
    </source>
</evidence>
<evidence type="ECO:0000256" key="10">
    <source>
        <dbReference type="SAM" id="Phobius"/>
    </source>
</evidence>
<dbReference type="PANTHER" id="PTHR35794">
    <property type="entry name" value="CELL DIVISION PROTEIN DIVIVA"/>
    <property type="match status" value="1"/>
</dbReference>
<dbReference type="InterPro" id="IPR019933">
    <property type="entry name" value="DivIVA_domain"/>
</dbReference>
<reference evidence="12" key="1">
    <citation type="submission" date="2023-07" db="EMBL/GenBank/DDBJ databases">
        <authorList>
            <person name="Deng Y."/>
            <person name="Zhang Y.-Q."/>
        </authorList>
    </citation>
    <scope>NUCLEOTIDE SEQUENCE [LARGE SCALE GENOMIC DNA]</scope>
    <source>
        <strain evidence="12">CPCC 205710</strain>
    </source>
</reference>
<dbReference type="NCBIfam" id="TIGR03544">
    <property type="entry name" value="DivI1A_domain"/>
    <property type="match status" value="2"/>
</dbReference>
<proteinExistence type="inferred from homology"/>
<comment type="similarity">
    <text evidence="2">Belongs to the DivIVA family.</text>
</comment>
<keyword evidence="10" id="KW-0812">Transmembrane</keyword>
<keyword evidence="10" id="KW-0472">Membrane</keyword>
<keyword evidence="8" id="KW-0131">Cell cycle</keyword>
<keyword evidence="12" id="KW-1185">Reference proteome</keyword>
<evidence type="ECO:0000256" key="7">
    <source>
        <dbReference type="ARBA" id="ARBA00023054"/>
    </source>
</evidence>